<keyword evidence="2" id="KW-1185">Reference proteome</keyword>
<proteinExistence type="predicted"/>
<comment type="caution">
    <text evidence="1">The sequence shown here is derived from an EMBL/GenBank/DDBJ whole genome shotgun (WGS) entry which is preliminary data.</text>
</comment>
<protein>
    <submittedName>
        <fullName evidence="1">Uncharacterized protein</fullName>
    </submittedName>
</protein>
<gene>
    <name evidence="1" type="ORF">Y10_02520</name>
</gene>
<name>A0ABQ5MEQ2_9FLAO</name>
<reference evidence="1" key="1">
    <citation type="submission" date="2022-07" db="EMBL/GenBank/DDBJ databases">
        <title>Taxonomy of Novel Oxalotrophic and Methylotrophic Bacteria.</title>
        <authorList>
            <person name="Sahin N."/>
            <person name="Tani A."/>
        </authorList>
    </citation>
    <scope>NUCLEOTIDE SEQUENCE</scope>
    <source>
        <strain evidence="1">Y10</strain>
    </source>
</reference>
<accession>A0ABQ5MEQ2</accession>
<evidence type="ECO:0000313" key="2">
    <source>
        <dbReference type="Proteomes" id="UP001143543"/>
    </source>
</evidence>
<dbReference type="EMBL" id="BRVO01000001">
    <property type="protein sequence ID" value="GLB47884.1"/>
    <property type="molecule type" value="Genomic_DNA"/>
</dbReference>
<organism evidence="1 2">
    <name type="scientific">Neptunitalea lumnitzerae</name>
    <dbReference type="NCBI Taxonomy" id="2965509"/>
    <lineage>
        <taxon>Bacteria</taxon>
        <taxon>Pseudomonadati</taxon>
        <taxon>Bacteroidota</taxon>
        <taxon>Flavobacteriia</taxon>
        <taxon>Flavobacteriales</taxon>
        <taxon>Flavobacteriaceae</taxon>
        <taxon>Neptunitalea</taxon>
    </lineage>
</organism>
<sequence length="236" mass="26854">MVACDSSFDAKKYPQQVTKKTKCFPVHSCYATNYNDFSLLPKSIRNSINNYLADRLGDSIYTKVTFNDCTVYTNIPKTEIGASKQVAEFLLHEGDSLPQTLTGCDSNMAYPIYSALYTLHWPEKGIERYDFCIMLDKYGAPVLDIALPSKKHLTKLLPINTVIDTLIHREIPYKNTQINLYFDRYLETLLWEAALITEPCDESVAGCTPKVKHLFTLNAYNGKVMQFDPSNLQVNH</sequence>
<evidence type="ECO:0000313" key="1">
    <source>
        <dbReference type="EMBL" id="GLB47884.1"/>
    </source>
</evidence>
<dbReference type="Proteomes" id="UP001143543">
    <property type="component" value="Unassembled WGS sequence"/>
</dbReference>